<proteinExistence type="predicted"/>
<evidence type="ECO:0000313" key="3">
    <source>
        <dbReference type="EnsemblMetazoa" id="XP_014253718.1"/>
    </source>
</evidence>
<dbReference type="Gene3D" id="3.40.50.1820">
    <property type="entry name" value="alpha/beta hydrolase"/>
    <property type="match status" value="2"/>
</dbReference>
<dbReference type="InterPro" id="IPR010468">
    <property type="entry name" value="HSL_N"/>
</dbReference>
<feature type="domain" description="Alpha/beta hydrolase fold-3" evidence="2">
    <location>
        <begin position="336"/>
        <end position="441"/>
    </location>
</feature>
<dbReference type="GO" id="GO:0004806">
    <property type="term" value="F:triacylglycerol lipase activity"/>
    <property type="evidence" value="ECO:0007669"/>
    <property type="project" value="TreeGrafter"/>
</dbReference>
<evidence type="ECO:0000313" key="4">
    <source>
        <dbReference type="Proteomes" id="UP000494040"/>
    </source>
</evidence>
<evidence type="ECO:0000259" key="2">
    <source>
        <dbReference type="Pfam" id="PF07859"/>
    </source>
</evidence>
<accession>A0A8I6RXV9</accession>
<dbReference type="InterPro" id="IPR029058">
    <property type="entry name" value="AB_hydrolase_fold"/>
</dbReference>
<reference evidence="3" key="1">
    <citation type="submission" date="2022-01" db="UniProtKB">
        <authorList>
            <consortium name="EnsemblMetazoa"/>
        </authorList>
    </citation>
    <scope>IDENTIFICATION</scope>
</reference>
<dbReference type="GO" id="GO:0005829">
    <property type="term" value="C:cytosol"/>
    <property type="evidence" value="ECO:0007669"/>
    <property type="project" value="TreeGrafter"/>
</dbReference>
<dbReference type="AlphaFoldDB" id="A0A8I6RXV9"/>
<sequence>MEDEVASFKKELNALKEIALDQKLHFERCCHESDKRMVEAFLVILENLEPMEMLFEYLASKAALYDWDEDVPGNGYRTMLKLAILVVKGAKNLSHEIQAVRTSMFFRRESYLSKITSYSQGLKTIRVLLKLCENLISWSAHDSLFSHESSAMELIKTTDDPVNQYPFYSHLLGFQFCDSICTIFKALSILMASFSEMYYGNGITDIFKTGKYLLDPDVRSKRIVNISQYASALFCKHFWYLGEMEMYQFFAELMVRFPSLIATNLAINEEIVLEPNPLQIQNLNGDIIDVPVPTSHIGCKNLHLRLLSASKRFGPVSHVGSSWYSGSKFPSRDLIFHCHGGGFISQSPRSHETYLRQWALEIDCPIVSLDYSLAPESPFPRAVQEAFFAYCWMLQNLSLLGSTGERIVLAGDSAGANINFSLLQQCREYGIRPPDGAFFAYVPVLIEFIPSPSRLLSLIDPLLPIGFLIGCIKAYACSPEVFQKSLENEYKLRPNKENTIYKTNEECPMNCNGNEDVPIILTNEKEKDSGIWSRLCATVSSTFSVFSTQNDDKSLEELLAELKKEEFMPCFEDQMKFDVPQDPLLSPLLANEDVLKDFPPIALLTTDMDPFLDDCVEFAKKLKKCGNKVQLDILPGLSHGFLNFAMVSKEASEGSKRCASIIKDLLQAELCSGEECTD</sequence>
<name>A0A8I6RXV9_CIMLE</name>
<dbReference type="GeneID" id="106668997"/>
<keyword evidence="4" id="KW-1185">Reference proteome</keyword>
<feature type="domain" description="Hormone-sensitive lipase N-terminal" evidence="1">
    <location>
        <begin position="12"/>
        <end position="314"/>
    </location>
</feature>
<dbReference type="RefSeq" id="XP_014253718.1">
    <property type="nucleotide sequence ID" value="XM_014398232.2"/>
</dbReference>
<dbReference type="GO" id="GO:0004771">
    <property type="term" value="F:sterol ester esterase activity"/>
    <property type="evidence" value="ECO:0007669"/>
    <property type="project" value="TreeGrafter"/>
</dbReference>
<dbReference type="KEGG" id="clec:106668997"/>
<dbReference type="PANTHER" id="PTHR23025">
    <property type="entry name" value="TRIACYLGLYCEROL LIPASE"/>
    <property type="match status" value="1"/>
</dbReference>
<dbReference type="PANTHER" id="PTHR23025:SF3">
    <property type="entry name" value="HORMONE-SENSITIVE LIPASE"/>
    <property type="match status" value="1"/>
</dbReference>
<dbReference type="InterPro" id="IPR013094">
    <property type="entry name" value="AB_hydrolase_3"/>
</dbReference>
<evidence type="ECO:0008006" key="5">
    <source>
        <dbReference type="Google" id="ProtNLM"/>
    </source>
</evidence>
<dbReference type="Proteomes" id="UP000494040">
    <property type="component" value="Unassembled WGS sequence"/>
</dbReference>
<dbReference type="Pfam" id="PF07859">
    <property type="entry name" value="Abhydrolase_3"/>
    <property type="match status" value="2"/>
</dbReference>
<dbReference type="OrthoDB" id="408631at2759"/>
<dbReference type="OMA" id="CKETQFA"/>
<evidence type="ECO:0000259" key="1">
    <source>
        <dbReference type="Pfam" id="PF06350"/>
    </source>
</evidence>
<organism evidence="3 4">
    <name type="scientific">Cimex lectularius</name>
    <name type="common">Bed bug</name>
    <name type="synonym">Acanthia lectularia</name>
    <dbReference type="NCBI Taxonomy" id="79782"/>
    <lineage>
        <taxon>Eukaryota</taxon>
        <taxon>Metazoa</taxon>
        <taxon>Ecdysozoa</taxon>
        <taxon>Arthropoda</taxon>
        <taxon>Hexapoda</taxon>
        <taxon>Insecta</taxon>
        <taxon>Pterygota</taxon>
        <taxon>Neoptera</taxon>
        <taxon>Paraneoptera</taxon>
        <taxon>Hemiptera</taxon>
        <taxon>Heteroptera</taxon>
        <taxon>Panheteroptera</taxon>
        <taxon>Cimicomorpha</taxon>
        <taxon>Cimicidae</taxon>
        <taxon>Cimex</taxon>
    </lineage>
</organism>
<protein>
    <recommendedName>
        <fullName evidence="5">Hormone-sensitive lipase</fullName>
    </recommendedName>
</protein>
<dbReference type="EnsemblMetazoa" id="XM_014398232.2">
    <property type="protein sequence ID" value="XP_014253718.1"/>
    <property type="gene ID" value="LOC106668997"/>
</dbReference>
<feature type="domain" description="Alpha/beta hydrolase fold-3" evidence="2">
    <location>
        <begin position="579"/>
        <end position="642"/>
    </location>
</feature>
<dbReference type="CTD" id="37289"/>
<dbReference type="GO" id="GO:0008203">
    <property type="term" value="P:cholesterol metabolic process"/>
    <property type="evidence" value="ECO:0007669"/>
    <property type="project" value="InterPro"/>
</dbReference>
<dbReference type="GO" id="GO:0019433">
    <property type="term" value="P:triglyceride catabolic process"/>
    <property type="evidence" value="ECO:0007669"/>
    <property type="project" value="TreeGrafter"/>
</dbReference>
<dbReference type="Pfam" id="PF06350">
    <property type="entry name" value="HSL_N"/>
    <property type="match status" value="1"/>
</dbReference>
<dbReference type="SUPFAM" id="SSF53474">
    <property type="entry name" value="alpha/beta-Hydrolases"/>
    <property type="match status" value="1"/>
</dbReference>